<evidence type="ECO:0000313" key="7">
    <source>
        <dbReference type="RefSeq" id="XP_007051839.2"/>
    </source>
</evidence>
<protein>
    <submittedName>
        <fullName evidence="7">Uncharacterized protein LOC18614159</fullName>
    </submittedName>
</protein>
<dbReference type="Proteomes" id="UP000694886">
    <property type="component" value="Chromosome 1"/>
</dbReference>
<reference evidence="6" key="1">
    <citation type="journal article" date="1997" name="Nucleic Acids Res.">
        <title>tRNAscan-SE: a program for improved detection of transfer RNA genes in genomic sequence.</title>
        <authorList>
            <person name="Lowe T.M."/>
            <person name="Eddy S.R."/>
        </authorList>
    </citation>
    <scope>NUCLEOTIDE SEQUENCE [LARGE SCALE GENOMIC DNA]</scope>
    <source>
        <strain evidence="6">r\B97-61/B2</strain>
    </source>
</reference>
<evidence type="ECO:0000256" key="5">
    <source>
        <dbReference type="SAM" id="SignalP"/>
    </source>
</evidence>
<feature type="chain" id="PRO_5044276340" evidence="5">
    <location>
        <begin position="30"/>
        <end position="353"/>
    </location>
</feature>
<dbReference type="InterPro" id="IPR036908">
    <property type="entry name" value="RlpA-like_sf"/>
</dbReference>
<reference evidence="7" key="2">
    <citation type="submission" date="2025-08" db="UniProtKB">
        <authorList>
            <consortium name="RefSeq"/>
        </authorList>
    </citation>
    <scope>IDENTIFICATION</scope>
</reference>
<keyword evidence="4 5" id="KW-0732">Signal</keyword>
<dbReference type="Pfam" id="PF24300">
    <property type="entry name" value="KWL1"/>
    <property type="match status" value="2"/>
</dbReference>
<evidence type="ECO:0000256" key="4">
    <source>
        <dbReference type="ARBA" id="ARBA00022729"/>
    </source>
</evidence>
<dbReference type="InterPro" id="IPR039271">
    <property type="entry name" value="Kiwellin-like"/>
</dbReference>
<dbReference type="GeneID" id="18614159"/>
<dbReference type="PANTHER" id="PTHR33191:SF24">
    <property type="entry name" value="RIPENING-RELATED PROTEIN 1"/>
    <property type="match status" value="1"/>
</dbReference>
<accession>A0AB32VQU5</accession>
<name>A0AB32VQU5_THECC</name>
<evidence type="ECO:0000256" key="3">
    <source>
        <dbReference type="ARBA" id="ARBA00022525"/>
    </source>
</evidence>
<dbReference type="KEGG" id="tcc:18614159"/>
<dbReference type="AlphaFoldDB" id="A0AB32VQU5"/>
<sequence length="353" mass="38645">MKKQVLFSSVSRFLFLCFLFLFICLCIKAQTCDPSGDIQGTTPPPGQCNQENNARCCVEGEFYTTYACSPPVSANTLATLTINSFQQGGDGGGPSKCDNQYHTDAEPVVALSTGWFSQGSRCNKFININGYGRSVRALVVDECDSQVGCDDQHAYQPPCRNNIVDASKAVWTALGVPESVQGELDITWSDAYTCKPSGKIRGKKPPPKKCNKEHDSDCCVEGKLYDTYKCSPEVSNHTKGFLTLNGFDKGQDGGGPSECDKRYHKNSELVVALSTGWFHKQKRCLKFINIYGNGRSVQAKVVDECDSTMGCDDEHDYQPPCDNDIVDASDAVWEALGVSKGQRGGMDIYWSDA</sequence>
<dbReference type="CDD" id="cd22270">
    <property type="entry name" value="DPBB_kiwellin-like"/>
    <property type="match status" value="2"/>
</dbReference>
<feature type="signal peptide" evidence="5">
    <location>
        <begin position="1"/>
        <end position="29"/>
    </location>
</feature>
<gene>
    <name evidence="7" type="primary">LOC18614159</name>
</gene>
<evidence type="ECO:0000256" key="2">
    <source>
        <dbReference type="ARBA" id="ARBA00005592"/>
    </source>
</evidence>
<keyword evidence="3" id="KW-0964">Secreted</keyword>
<evidence type="ECO:0000256" key="1">
    <source>
        <dbReference type="ARBA" id="ARBA00004613"/>
    </source>
</evidence>
<dbReference type="Gene3D" id="2.40.40.10">
    <property type="entry name" value="RlpA-like domain"/>
    <property type="match status" value="2"/>
</dbReference>
<organism evidence="6 7">
    <name type="scientific">Theobroma cacao</name>
    <name type="common">Cacao</name>
    <name type="synonym">Cocoa</name>
    <dbReference type="NCBI Taxonomy" id="3641"/>
    <lineage>
        <taxon>Eukaryota</taxon>
        <taxon>Viridiplantae</taxon>
        <taxon>Streptophyta</taxon>
        <taxon>Embryophyta</taxon>
        <taxon>Tracheophyta</taxon>
        <taxon>Spermatophyta</taxon>
        <taxon>Magnoliopsida</taxon>
        <taxon>eudicotyledons</taxon>
        <taxon>Gunneridae</taxon>
        <taxon>Pentapetalae</taxon>
        <taxon>rosids</taxon>
        <taxon>malvids</taxon>
        <taxon>Malvales</taxon>
        <taxon>Malvaceae</taxon>
        <taxon>Byttnerioideae</taxon>
        <taxon>Theobroma</taxon>
    </lineage>
</organism>
<dbReference type="Gramene" id="Tc01v2_t030370.1">
    <property type="protein sequence ID" value="Tc01v2_p030370.1"/>
    <property type="gene ID" value="Tc01v2_g030370"/>
</dbReference>
<dbReference type="SUPFAM" id="SSF50685">
    <property type="entry name" value="Barwin-like endoglucanases"/>
    <property type="match status" value="2"/>
</dbReference>
<comment type="similarity">
    <text evidence="2">Belongs to the kiwellin family.</text>
</comment>
<comment type="subcellular location">
    <subcellularLocation>
        <location evidence="1">Secreted</location>
    </subcellularLocation>
</comment>
<proteinExistence type="inferred from homology"/>
<evidence type="ECO:0000313" key="6">
    <source>
        <dbReference type="Proteomes" id="UP000694886"/>
    </source>
</evidence>
<dbReference type="PANTHER" id="PTHR33191">
    <property type="entry name" value="RIPENING-RELATED PROTEIN 2-RELATED"/>
    <property type="match status" value="1"/>
</dbReference>
<dbReference type="GO" id="GO:0005576">
    <property type="term" value="C:extracellular region"/>
    <property type="evidence" value="ECO:0007669"/>
    <property type="project" value="UniProtKB-SubCell"/>
</dbReference>
<dbReference type="RefSeq" id="XP_007051839.2">
    <property type="nucleotide sequence ID" value="XM_007051777.2"/>
</dbReference>